<protein>
    <recommendedName>
        <fullName evidence="3">DUF4390 domain-containing protein</fullName>
    </recommendedName>
</protein>
<evidence type="ECO:0008006" key="3">
    <source>
        <dbReference type="Google" id="ProtNLM"/>
    </source>
</evidence>
<dbReference type="HOGENOM" id="CLU_1460672_0_0_6"/>
<accession>W0DPA4</accession>
<dbReference type="KEGG" id="tti:THITH_15570"/>
<dbReference type="Pfam" id="PF14334">
    <property type="entry name" value="DUF4390"/>
    <property type="match status" value="1"/>
</dbReference>
<dbReference type="STRING" id="713585.THITH_15570"/>
<dbReference type="AlphaFoldDB" id="W0DPA4"/>
<sequence>MRCSGARADGMRLVLGVVVLWVCLLPAAAAATEIRQADSVWQGEDRLLVRLYLDMELPEVLLEALENGIGIHFLSEVRLEYRRGLFGERPVAQASRRARLEYYALSRHYVITDGASRRVDLAPTLGDALEILARRLGRIALEVDPEELRPGAQHQFAARVQLDHGALPLPLQWETRLRGAYVTQPGWYRWSLD</sequence>
<evidence type="ECO:0000313" key="2">
    <source>
        <dbReference type="Proteomes" id="UP000005289"/>
    </source>
</evidence>
<dbReference type="EMBL" id="CP007029">
    <property type="protein sequence ID" value="AHF00287.1"/>
    <property type="molecule type" value="Genomic_DNA"/>
</dbReference>
<evidence type="ECO:0000313" key="1">
    <source>
        <dbReference type="EMBL" id="AHF00287.1"/>
    </source>
</evidence>
<gene>
    <name evidence="1" type="ORF">THITH_15570</name>
</gene>
<organism evidence="1 2">
    <name type="scientific">Thioalkalivibrio paradoxus ARh 1</name>
    <dbReference type="NCBI Taxonomy" id="713585"/>
    <lineage>
        <taxon>Bacteria</taxon>
        <taxon>Pseudomonadati</taxon>
        <taxon>Pseudomonadota</taxon>
        <taxon>Gammaproteobacteria</taxon>
        <taxon>Chromatiales</taxon>
        <taxon>Ectothiorhodospiraceae</taxon>
        <taxon>Thioalkalivibrio</taxon>
    </lineage>
</organism>
<reference evidence="1 2" key="1">
    <citation type="submission" date="2013-12" db="EMBL/GenBank/DDBJ databases">
        <authorList>
            <consortium name="DOE Joint Genome Institute"/>
            <person name="Muyzer G."/>
            <person name="Huntemann M."/>
            <person name="Han J."/>
            <person name="Chen A."/>
            <person name="Kyrpides N."/>
            <person name="Mavromatis K."/>
            <person name="Markowitz V."/>
            <person name="Palaniappan K."/>
            <person name="Ivanova N."/>
            <person name="Schaumberg A."/>
            <person name="Pati A."/>
            <person name="Liolios K."/>
            <person name="Nordberg H.P."/>
            <person name="Cantor M.N."/>
            <person name="Hua S.X."/>
            <person name="Woyke T."/>
        </authorList>
    </citation>
    <scope>NUCLEOTIDE SEQUENCE [LARGE SCALE GENOMIC DNA]</scope>
    <source>
        <strain evidence="1 2">ARh 1</strain>
    </source>
</reference>
<dbReference type="InterPro" id="IPR025500">
    <property type="entry name" value="DUF4390"/>
</dbReference>
<proteinExistence type="predicted"/>
<name>W0DPA4_9GAMM</name>
<keyword evidence="2" id="KW-1185">Reference proteome</keyword>
<dbReference type="Proteomes" id="UP000005289">
    <property type="component" value="Chromosome"/>
</dbReference>